<keyword evidence="10" id="KW-0503">Monooxygenase</keyword>
<evidence type="ECO:0000256" key="1">
    <source>
        <dbReference type="ARBA" id="ARBA00001971"/>
    </source>
</evidence>
<comment type="subcellular location">
    <subcellularLocation>
        <location evidence="2">Membrane</location>
    </subcellularLocation>
</comment>
<evidence type="ECO:0000313" key="13">
    <source>
        <dbReference type="Proteomes" id="UP001391051"/>
    </source>
</evidence>
<evidence type="ECO:0000313" key="12">
    <source>
        <dbReference type="EMBL" id="KAK7967565.1"/>
    </source>
</evidence>
<gene>
    <name evidence="12" type="ORF">PG986_001842</name>
</gene>
<evidence type="ECO:0000256" key="3">
    <source>
        <dbReference type="ARBA" id="ARBA00010617"/>
    </source>
</evidence>
<evidence type="ECO:0000256" key="5">
    <source>
        <dbReference type="ARBA" id="ARBA00022692"/>
    </source>
</evidence>
<keyword evidence="4" id="KW-0349">Heme</keyword>
<dbReference type="PANTHER" id="PTHR46206:SF5">
    <property type="entry name" value="P450, PUTATIVE (EUROFUNG)-RELATED"/>
    <property type="match status" value="1"/>
</dbReference>
<keyword evidence="8" id="KW-0560">Oxidoreductase</keyword>
<evidence type="ECO:0000256" key="8">
    <source>
        <dbReference type="ARBA" id="ARBA00023002"/>
    </source>
</evidence>
<evidence type="ECO:0000256" key="4">
    <source>
        <dbReference type="ARBA" id="ARBA00022617"/>
    </source>
</evidence>
<sequence>MLLPEIRRSMTALVDSHFESVPPLKEIRGAGPAQFTAMPGLPFWGVGKMTCGGRFYASAAIRTLLGVFLTKWDLQPEDPDAKQHFAWRSWICPYESAKVIARPRA</sequence>
<proteinExistence type="inferred from homology"/>
<evidence type="ECO:0000256" key="6">
    <source>
        <dbReference type="ARBA" id="ARBA00022723"/>
    </source>
</evidence>
<keyword evidence="5" id="KW-0812">Transmembrane</keyword>
<comment type="cofactor">
    <cofactor evidence="1">
        <name>heme</name>
        <dbReference type="ChEBI" id="CHEBI:30413"/>
    </cofactor>
</comment>
<evidence type="ECO:0000256" key="7">
    <source>
        <dbReference type="ARBA" id="ARBA00022989"/>
    </source>
</evidence>
<keyword evidence="9" id="KW-0408">Iron</keyword>
<dbReference type="InterPro" id="IPR036396">
    <property type="entry name" value="Cyt_P450_sf"/>
</dbReference>
<dbReference type="Proteomes" id="UP001391051">
    <property type="component" value="Unassembled WGS sequence"/>
</dbReference>
<comment type="similarity">
    <text evidence="3">Belongs to the cytochrome P450 family.</text>
</comment>
<evidence type="ECO:0000256" key="2">
    <source>
        <dbReference type="ARBA" id="ARBA00004370"/>
    </source>
</evidence>
<dbReference type="GeneID" id="92071126"/>
<dbReference type="EMBL" id="JAQQWE010000001">
    <property type="protein sequence ID" value="KAK7967565.1"/>
    <property type="molecule type" value="Genomic_DNA"/>
</dbReference>
<organism evidence="12 13">
    <name type="scientific">Apiospora aurea</name>
    <dbReference type="NCBI Taxonomy" id="335848"/>
    <lineage>
        <taxon>Eukaryota</taxon>
        <taxon>Fungi</taxon>
        <taxon>Dikarya</taxon>
        <taxon>Ascomycota</taxon>
        <taxon>Pezizomycotina</taxon>
        <taxon>Sordariomycetes</taxon>
        <taxon>Xylariomycetidae</taxon>
        <taxon>Amphisphaeriales</taxon>
        <taxon>Apiosporaceae</taxon>
        <taxon>Apiospora</taxon>
    </lineage>
</organism>
<dbReference type="SUPFAM" id="SSF48264">
    <property type="entry name" value="Cytochrome P450"/>
    <property type="match status" value="1"/>
</dbReference>
<reference evidence="12 13" key="1">
    <citation type="submission" date="2023-01" db="EMBL/GenBank/DDBJ databases">
        <title>Analysis of 21 Apiospora genomes using comparative genomics revels a genus with tremendous synthesis potential of carbohydrate active enzymes and secondary metabolites.</title>
        <authorList>
            <person name="Sorensen T."/>
        </authorList>
    </citation>
    <scope>NUCLEOTIDE SEQUENCE [LARGE SCALE GENOMIC DNA]</scope>
    <source>
        <strain evidence="12 13">CBS 24483</strain>
    </source>
</reference>
<protein>
    <submittedName>
        <fullName evidence="12">Uncharacterized protein</fullName>
    </submittedName>
</protein>
<evidence type="ECO:0000256" key="9">
    <source>
        <dbReference type="ARBA" id="ARBA00023004"/>
    </source>
</evidence>
<dbReference type="PANTHER" id="PTHR46206">
    <property type="entry name" value="CYTOCHROME P450"/>
    <property type="match status" value="1"/>
</dbReference>
<keyword evidence="13" id="KW-1185">Reference proteome</keyword>
<keyword evidence="7" id="KW-1133">Transmembrane helix</keyword>
<accession>A0ABR1QY03</accession>
<name>A0ABR1QY03_9PEZI</name>
<keyword evidence="6" id="KW-0479">Metal-binding</keyword>
<keyword evidence="11" id="KW-0472">Membrane</keyword>
<evidence type="ECO:0000256" key="11">
    <source>
        <dbReference type="ARBA" id="ARBA00023136"/>
    </source>
</evidence>
<evidence type="ECO:0000256" key="10">
    <source>
        <dbReference type="ARBA" id="ARBA00023033"/>
    </source>
</evidence>
<comment type="caution">
    <text evidence="12">The sequence shown here is derived from an EMBL/GenBank/DDBJ whole genome shotgun (WGS) entry which is preliminary data.</text>
</comment>
<dbReference type="RefSeq" id="XP_066706957.1">
    <property type="nucleotide sequence ID" value="XM_066838064.1"/>
</dbReference>